<reference evidence="3" key="1">
    <citation type="submission" date="2024-06" db="EMBL/GenBank/DDBJ databases">
        <authorList>
            <person name="Ryan C."/>
        </authorList>
    </citation>
    <scope>NUCLEOTIDE SEQUENCE [LARGE SCALE GENOMIC DNA]</scope>
</reference>
<evidence type="ECO:0000256" key="1">
    <source>
        <dbReference type="SAM" id="Phobius"/>
    </source>
</evidence>
<name>A0ABC8ZY83_9POAL</name>
<accession>A0ABC8ZY83</accession>
<keyword evidence="1" id="KW-1133">Transmembrane helix</keyword>
<evidence type="ECO:0000313" key="2">
    <source>
        <dbReference type="EMBL" id="CAL4966950.1"/>
    </source>
</evidence>
<keyword evidence="1" id="KW-0812">Transmembrane</keyword>
<dbReference type="EMBL" id="OZ075112">
    <property type="protein sequence ID" value="CAL4966950.1"/>
    <property type="molecule type" value="Genomic_DNA"/>
</dbReference>
<dbReference type="PANTHER" id="PTHR31060">
    <property type="entry name" value="OSJNBA0011J08.25 PROTEIN-RELATED"/>
    <property type="match status" value="1"/>
</dbReference>
<dbReference type="InterPro" id="IPR038920">
    <property type="entry name" value="At3g05675-like"/>
</dbReference>
<gene>
    <name evidence="2" type="ORF">URODEC1_LOCUS48082</name>
</gene>
<evidence type="ECO:0000313" key="3">
    <source>
        <dbReference type="Proteomes" id="UP001497457"/>
    </source>
</evidence>
<organism evidence="2 3">
    <name type="scientific">Urochloa decumbens</name>
    <dbReference type="NCBI Taxonomy" id="240449"/>
    <lineage>
        <taxon>Eukaryota</taxon>
        <taxon>Viridiplantae</taxon>
        <taxon>Streptophyta</taxon>
        <taxon>Embryophyta</taxon>
        <taxon>Tracheophyta</taxon>
        <taxon>Spermatophyta</taxon>
        <taxon>Magnoliopsida</taxon>
        <taxon>Liliopsida</taxon>
        <taxon>Poales</taxon>
        <taxon>Poaceae</taxon>
        <taxon>PACMAD clade</taxon>
        <taxon>Panicoideae</taxon>
        <taxon>Panicodae</taxon>
        <taxon>Paniceae</taxon>
        <taxon>Melinidinae</taxon>
        <taxon>Urochloa</taxon>
    </lineage>
</organism>
<keyword evidence="1" id="KW-0472">Membrane</keyword>
<protein>
    <submittedName>
        <fullName evidence="2">Uncharacterized protein</fullName>
    </submittedName>
</protein>
<sequence>MGTRLKSRANPDDRVTRTPYPFTAEVAFSPHLLGKGTKHITPATEPTERDHVADTDRQCVAVSPRRGGCFLRPSTHLLGSLHISFHSSLTHPAPSTMEAQPPPMQQLRTPMDPLASLASSFFSAFSPLLSSSPPPPQLGSTFLLLPLPVAAGRALAVLRRLLLLATHAFISLFFMLLSALAPAPPPPPLAPTLPPRMEPGSPAAGDTGAGRALAHVLSVASRLPVASRKYELVRGLAERLLDENARDGGVRVGAVSRAALAGAFARTLRQLESAAAGGEWWPAGVELAVRAIRTGMRWWRPAVSSAASSLDEGLGLGGPAAEKMAAELLWLGQKMAECGAAREAVVQFGGAAKLGSQALVAEPALQVSLLRLAVFLFKHASSREFEQGVGGKDKDAVAEQRMAMLRSWLPLLCRGSTGTDAPVLTGRERAEMVTVLEDLIDKLSWEQREAALSLWLHHFAACPDTDWPNLETCYTRWYGESRRLLA</sequence>
<dbReference type="PANTHER" id="PTHR31060:SF4">
    <property type="entry name" value="1,8-CINEOLE SYNTHASE"/>
    <property type="match status" value="1"/>
</dbReference>
<feature type="transmembrane region" description="Helical" evidence="1">
    <location>
        <begin position="161"/>
        <end position="181"/>
    </location>
</feature>
<proteinExistence type="predicted"/>
<dbReference type="Proteomes" id="UP001497457">
    <property type="component" value="Chromosome 2b"/>
</dbReference>
<reference evidence="2 3" key="2">
    <citation type="submission" date="2024-10" db="EMBL/GenBank/DDBJ databases">
        <authorList>
            <person name="Ryan C."/>
        </authorList>
    </citation>
    <scope>NUCLEOTIDE SEQUENCE [LARGE SCALE GENOMIC DNA]</scope>
</reference>
<keyword evidence="3" id="KW-1185">Reference proteome</keyword>
<dbReference type="AlphaFoldDB" id="A0ABC8ZY83"/>